<reference evidence="1" key="1">
    <citation type="submission" date="2022-11" db="EMBL/GenBank/DDBJ databases">
        <title>Genome Sequence of Nemania bipapillata.</title>
        <authorList>
            <person name="Buettner E."/>
        </authorList>
    </citation>
    <scope>NUCLEOTIDE SEQUENCE</scope>
    <source>
        <strain evidence="1">CP14</strain>
    </source>
</reference>
<accession>A0ACC2IYG1</accession>
<evidence type="ECO:0000313" key="1">
    <source>
        <dbReference type="EMBL" id="KAJ8120275.1"/>
    </source>
</evidence>
<sequence>MAFTIAVLVFSLYNCQQSTTFSGVVTGTLTALRGAGVMGNELKPFFLGSGAFREYLMSRAQRSAPKVIDPAILLALAHLRTINEERKVTGSSEITEQSACAQAIDSLQRWVVLVSGKPRTWAHYVWWPADVPTKFIDLVNEKNPVALLVFVYWCAVLDRADRKWFWNGWASKAGGVAMAEMGPGWWDQGLEWPLQELGLCRGSVKIGDLSEGEMLVRL</sequence>
<dbReference type="EMBL" id="JAPESX010000657">
    <property type="protein sequence ID" value="KAJ8120275.1"/>
    <property type="molecule type" value="Genomic_DNA"/>
</dbReference>
<name>A0ACC2IYG1_9PEZI</name>
<dbReference type="Proteomes" id="UP001153334">
    <property type="component" value="Unassembled WGS sequence"/>
</dbReference>
<evidence type="ECO:0000313" key="2">
    <source>
        <dbReference type="Proteomes" id="UP001153334"/>
    </source>
</evidence>
<keyword evidence="2" id="KW-1185">Reference proteome</keyword>
<gene>
    <name evidence="1" type="ORF">ONZ43_g2974</name>
</gene>
<organism evidence="1 2">
    <name type="scientific">Nemania bipapillata</name>
    <dbReference type="NCBI Taxonomy" id="110536"/>
    <lineage>
        <taxon>Eukaryota</taxon>
        <taxon>Fungi</taxon>
        <taxon>Dikarya</taxon>
        <taxon>Ascomycota</taxon>
        <taxon>Pezizomycotina</taxon>
        <taxon>Sordariomycetes</taxon>
        <taxon>Xylariomycetidae</taxon>
        <taxon>Xylariales</taxon>
        <taxon>Xylariaceae</taxon>
        <taxon>Nemania</taxon>
    </lineage>
</organism>
<comment type="caution">
    <text evidence="1">The sequence shown here is derived from an EMBL/GenBank/DDBJ whole genome shotgun (WGS) entry which is preliminary data.</text>
</comment>
<proteinExistence type="predicted"/>
<protein>
    <submittedName>
        <fullName evidence="1">Uncharacterized protein</fullName>
    </submittedName>
</protein>